<dbReference type="AlphaFoldDB" id="A0A9W5LGU6"/>
<evidence type="ECO:0000313" key="2">
    <source>
        <dbReference type="Proteomes" id="UP000011182"/>
    </source>
</evidence>
<keyword evidence="2" id="KW-1185">Reference proteome</keyword>
<proteinExistence type="predicted"/>
<organism evidence="1 2">
    <name type="scientific">Bacillus inaquosorum KCTC 13429</name>
    <dbReference type="NCBI Taxonomy" id="1236548"/>
    <lineage>
        <taxon>Bacteria</taxon>
        <taxon>Bacillati</taxon>
        <taxon>Bacillota</taxon>
        <taxon>Bacilli</taxon>
        <taxon>Bacillales</taxon>
        <taxon>Bacillaceae</taxon>
        <taxon>Bacillus</taxon>
    </lineage>
</organism>
<name>A0A9W5LGU6_9BACI</name>
<gene>
    <name evidence="1" type="ORF">BSI_28880</name>
</gene>
<sequence length="63" mass="7229">MAANIVLLLMIKKMNKSSKKEINTLMIGLILLKSISCFVFRKNQKLDTTKTCRLVLHGFQVDF</sequence>
<protein>
    <submittedName>
        <fullName evidence="1">Uncharacterized protein</fullName>
    </submittedName>
</protein>
<dbReference type="Proteomes" id="UP000011182">
    <property type="component" value="Unassembled WGS sequence"/>
</dbReference>
<comment type="caution">
    <text evidence="1">The sequence shown here is derived from an EMBL/GenBank/DDBJ whole genome shotgun (WGS) entry which is preliminary data.</text>
</comment>
<evidence type="ECO:0000313" key="1">
    <source>
        <dbReference type="EMBL" id="ELS60488.1"/>
    </source>
</evidence>
<dbReference type="EMBL" id="AMXN01000005">
    <property type="protein sequence ID" value="ELS60488.1"/>
    <property type="molecule type" value="Genomic_DNA"/>
</dbReference>
<accession>A0A9W5LGU6</accession>
<reference evidence="1 2" key="1">
    <citation type="journal article" date="2014" name="Syst. Appl. Microbiol.">
        <title>Genomic insights into the taxonomic status of the three subspecies of Bacillus subtilis.</title>
        <authorList>
            <person name="Yi H."/>
            <person name="Chun J."/>
            <person name="Cha C.J."/>
        </authorList>
    </citation>
    <scope>NUCLEOTIDE SEQUENCE [LARGE SCALE GENOMIC DNA]</scope>
    <source>
        <strain evidence="1 2">KCTC 13429</strain>
    </source>
</reference>